<dbReference type="SUPFAM" id="SSF57903">
    <property type="entry name" value="FYVE/PHD zinc finger"/>
    <property type="match status" value="1"/>
</dbReference>
<sequence>MPSTHQLAEQARGEYETQQWRKIIGESDAPPPNVRSFYNFDFLAKSPKKEIIEEDASYGTMPVKLDDIKQEMEERKVEKMNQPVQTLLINTEEIKTEVVEEDDETFSDFIGPTFFDLVYNDIKQNPLMNIDYIIARNHSAAAGALYLSRARAIANWDNCLHVKKNARELKGLKACKTAGVLSSALPVTGKRERVKTTRQIEAEEWEARRQAEKKAMLQIKAQKAKAAQLARLQKEKNKEEKKMKQEAKRAGPMKRVRTGNGQDENPVKKAKIEDESNKVLSNFLTEVKQLVVLAVVEKKPRHVSIKKKTLVDVVPEKKMSKSVDPVTNAPPEVTFVPSSSSVPVAANQPAALVSAQPSTPATKRKQPKSKKTTQKLICTVCSKTAGAGTCQCFGCAGWVHFRCSNGGYKNYTTSFKCAPCLAATVPAPSSD</sequence>
<evidence type="ECO:0000313" key="3">
    <source>
        <dbReference type="Proteomes" id="UP000827892"/>
    </source>
</evidence>
<gene>
    <name evidence="2" type="ORF">L3Y34_015087</name>
</gene>
<name>A0AAE9DV18_CAEBR</name>
<dbReference type="AlphaFoldDB" id="A0AAE9DV18"/>
<evidence type="ECO:0000313" key="2">
    <source>
        <dbReference type="EMBL" id="ULU11385.1"/>
    </source>
</evidence>
<feature type="region of interest" description="Disordered" evidence="1">
    <location>
        <begin position="234"/>
        <end position="266"/>
    </location>
</feature>
<organism evidence="2 3">
    <name type="scientific">Caenorhabditis briggsae</name>
    <dbReference type="NCBI Taxonomy" id="6238"/>
    <lineage>
        <taxon>Eukaryota</taxon>
        <taxon>Metazoa</taxon>
        <taxon>Ecdysozoa</taxon>
        <taxon>Nematoda</taxon>
        <taxon>Chromadorea</taxon>
        <taxon>Rhabditida</taxon>
        <taxon>Rhabditina</taxon>
        <taxon>Rhabditomorpha</taxon>
        <taxon>Rhabditoidea</taxon>
        <taxon>Rhabditidae</taxon>
        <taxon>Peloderinae</taxon>
        <taxon>Caenorhabditis</taxon>
    </lineage>
</organism>
<protein>
    <submittedName>
        <fullName evidence="2">Uncharacterized protein</fullName>
    </submittedName>
</protein>
<reference evidence="2 3" key="1">
    <citation type="submission" date="2022-05" db="EMBL/GenBank/DDBJ databases">
        <title>Chromosome-level reference genomes for two strains of Caenorhabditis briggsae: an improved platform for comparative genomics.</title>
        <authorList>
            <person name="Stevens L."/>
            <person name="Andersen E.C."/>
        </authorList>
    </citation>
    <scope>NUCLEOTIDE SEQUENCE [LARGE SCALE GENOMIC DNA]</scope>
    <source>
        <strain evidence="2">QX1410_ONT</strain>
        <tissue evidence="2">Whole-organism</tissue>
    </source>
</reference>
<dbReference type="Proteomes" id="UP000827892">
    <property type="component" value="Chromosome I"/>
</dbReference>
<accession>A0AAE9DV18</accession>
<proteinExistence type="predicted"/>
<dbReference type="OMA" id="ARAIANW"/>
<dbReference type="KEGG" id="cbr:CBG_10765"/>
<feature type="compositionally biased region" description="Basic and acidic residues" evidence="1">
    <location>
        <begin position="234"/>
        <end position="249"/>
    </location>
</feature>
<dbReference type="EMBL" id="CP090891">
    <property type="protein sequence ID" value="ULU11385.1"/>
    <property type="molecule type" value="Genomic_DNA"/>
</dbReference>
<dbReference type="InterPro" id="IPR011011">
    <property type="entry name" value="Znf_FYVE_PHD"/>
</dbReference>
<evidence type="ECO:0000256" key="1">
    <source>
        <dbReference type="SAM" id="MobiDB-lite"/>
    </source>
</evidence>